<dbReference type="EMBL" id="JAGGLR010000028">
    <property type="protein sequence ID" value="MBP2067097.1"/>
    <property type="molecule type" value="Genomic_DNA"/>
</dbReference>
<protein>
    <submittedName>
        <fullName evidence="2">N-acyl-L-homoserine lactone synthetase</fullName>
    </submittedName>
</protein>
<accession>A0ABS4N6R7</accession>
<sequence length="253" mass="28426">MVIMENWSASQGLTCSGDRSTAGRPSKKHLAGWKFREEPKNSDQPFFLYIASTEADFEAVDALWEAVYGQECGWLPAANGPRHKDRYDAQATYLLARAEGRAVGTMRLVEDGSGGLPIEQFVSIDDLRAPDRRLIECQRLMILPEYRNQRYDLMPYGVLAALVKGCIHWSVVHNATHIMADLFTETATTPIGPLAALGFEETGKEFIDTELEGSGRSIALLLRVAELFSRPFRTSASFYRYLMEYDSTVDVYH</sequence>
<dbReference type="Pfam" id="PF21926">
    <property type="entry name" value="FeeM"/>
    <property type="match status" value="1"/>
</dbReference>
<dbReference type="InterPro" id="IPR016181">
    <property type="entry name" value="Acyl_CoA_acyltransferase"/>
</dbReference>
<feature type="domain" description="N-acyl amino acid synthase FeeM catalytic core" evidence="1">
    <location>
        <begin position="62"/>
        <end position="179"/>
    </location>
</feature>
<dbReference type="InterPro" id="IPR054597">
    <property type="entry name" value="FeeM_cat"/>
</dbReference>
<evidence type="ECO:0000313" key="3">
    <source>
        <dbReference type="Proteomes" id="UP000756710"/>
    </source>
</evidence>
<evidence type="ECO:0000313" key="2">
    <source>
        <dbReference type="EMBL" id="MBP2067097.1"/>
    </source>
</evidence>
<evidence type="ECO:0000259" key="1">
    <source>
        <dbReference type="Pfam" id="PF21926"/>
    </source>
</evidence>
<keyword evidence="3" id="KW-1185">Reference proteome</keyword>
<reference evidence="2 3" key="1">
    <citation type="submission" date="2021-03" db="EMBL/GenBank/DDBJ databases">
        <title>Genomic Encyclopedia of Type Strains, Phase IV (KMG-IV): sequencing the most valuable type-strain genomes for metagenomic binning, comparative biology and taxonomic classification.</title>
        <authorList>
            <person name="Goeker M."/>
        </authorList>
    </citation>
    <scope>NUCLEOTIDE SEQUENCE [LARGE SCALE GENOMIC DNA]</scope>
    <source>
        <strain evidence="2 3">DSM 41954</strain>
    </source>
</reference>
<name>A0ABS4N6R7_9ACTN</name>
<dbReference type="Proteomes" id="UP000756710">
    <property type="component" value="Unassembled WGS sequence"/>
</dbReference>
<proteinExistence type="predicted"/>
<dbReference type="SUPFAM" id="SSF55729">
    <property type="entry name" value="Acyl-CoA N-acyltransferases (Nat)"/>
    <property type="match status" value="1"/>
</dbReference>
<comment type="caution">
    <text evidence="2">The sequence shown here is derived from an EMBL/GenBank/DDBJ whole genome shotgun (WGS) entry which is preliminary data.</text>
</comment>
<gene>
    <name evidence="2" type="ORF">J2Z30_008163</name>
</gene>
<organism evidence="2 3">
    <name type="scientific">Streptomyces iranensis</name>
    <dbReference type="NCBI Taxonomy" id="576784"/>
    <lineage>
        <taxon>Bacteria</taxon>
        <taxon>Bacillati</taxon>
        <taxon>Actinomycetota</taxon>
        <taxon>Actinomycetes</taxon>
        <taxon>Kitasatosporales</taxon>
        <taxon>Streptomycetaceae</taxon>
        <taxon>Streptomyces</taxon>
        <taxon>Streptomyces violaceusniger group</taxon>
    </lineage>
</organism>
<dbReference type="Gene3D" id="3.40.630.30">
    <property type="match status" value="1"/>
</dbReference>